<dbReference type="InterPro" id="IPR029063">
    <property type="entry name" value="SAM-dependent_MTases_sf"/>
</dbReference>
<keyword evidence="3" id="KW-0808">Transferase</keyword>
<keyword evidence="2" id="KW-0489">Methyltransferase</keyword>
<keyword evidence="7" id="KW-1185">Reference proteome</keyword>
<proteinExistence type="inferred from homology"/>
<dbReference type="Pfam" id="PF01555">
    <property type="entry name" value="N6_N4_Mtase"/>
    <property type="match status" value="1"/>
</dbReference>
<evidence type="ECO:0000313" key="6">
    <source>
        <dbReference type="EMBL" id="SMP08999.1"/>
    </source>
</evidence>
<keyword evidence="4" id="KW-0175">Coiled coil</keyword>
<dbReference type="PROSITE" id="PS00092">
    <property type="entry name" value="N6_MTASE"/>
    <property type="match status" value="1"/>
</dbReference>
<dbReference type="InterPro" id="IPR001091">
    <property type="entry name" value="RM_Methyltransferase"/>
</dbReference>
<dbReference type="Proteomes" id="UP001157911">
    <property type="component" value="Unassembled WGS sequence"/>
</dbReference>
<protein>
    <submittedName>
        <fullName evidence="6">Adenine-specific DNA-methyltransferase</fullName>
    </submittedName>
</protein>
<name>A0ABY1NGI6_9BACT</name>
<dbReference type="InterPro" id="IPR002052">
    <property type="entry name" value="DNA_methylase_N6_adenine_CS"/>
</dbReference>
<accession>A0ABY1NGI6</accession>
<feature type="coiled-coil region" evidence="4">
    <location>
        <begin position="58"/>
        <end position="85"/>
    </location>
</feature>
<dbReference type="SUPFAM" id="SSF53335">
    <property type="entry name" value="S-adenosyl-L-methionine-dependent methyltransferases"/>
    <property type="match status" value="1"/>
</dbReference>
<evidence type="ECO:0000256" key="4">
    <source>
        <dbReference type="SAM" id="Coils"/>
    </source>
</evidence>
<reference evidence="6 7" key="1">
    <citation type="submission" date="2017-05" db="EMBL/GenBank/DDBJ databases">
        <authorList>
            <person name="Varghese N."/>
            <person name="Submissions S."/>
        </authorList>
    </citation>
    <scope>NUCLEOTIDE SEQUENCE [LARGE SCALE GENOMIC DNA]</scope>
    <source>
        <strain evidence="6 7">DSM 15522</strain>
    </source>
</reference>
<evidence type="ECO:0000259" key="5">
    <source>
        <dbReference type="Pfam" id="PF01555"/>
    </source>
</evidence>
<dbReference type="RefSeq" id="WP_283400168.1">
    <property type="nucleotide sequence ID" value="NZ_FXUB01000001.1"/>
</dbReference>
<gene>
    <name evidence="6" type="ORF">SAMN06265339_0678</name>
</gene>
<dbReference type="EMBL" id="FXUB01000001">
    <property type="protein sequence ID" value="SMP08999.1"/>
    <property type="molecule type" value="Genomic_DNA"/>
</dbReference>
<evidence type="ECO:0000256" key="3">
    <source>
        <dbReference type="ARBA" id="ARBA00022679"/>
    </source>
</evidence>
<dbReference type="Gene3D" id="3.40.50.150">
    <property type="entry name" value="Vaccinia Virus protein VP39"/>
    <property type="match status" value="1"/>
</dbReference>
<dbReference type="PRINTS" id="PR00508">
    <property type="entry name" value="S21N4MTFRASE"/>
</dbReference>
<comment type="similarity">
    <text evidence="1">Belongs to the N(4)/N(6)-methyltransferase family.</text>
</comment>
<feature type="domain" description="DNA methylase N-4/N-6" evidence="5">
    <location>
        <begin position="504"/>
        <end position="821"/>
    </location>
</feature>
<dbReference type="InterPro" id="IPR002941">
    <property type="entry name" value="DNA_methylase_N4/N6"/>
</dbReference>
<comment type="caution">
    <text evidence="6">The sequence shown here is derived from an EMBL/GenBank/DDBJ whole genome shotgun (WGS) entry which is preliminary data.</text>
</comment>
<organism evidence="6 7">
    <name type="scientific">Desulfurobacterium pacificum</name>
    <dbReference type="NCBI Taxonomy" id="240166"/>
    <lineage>
        <taxon>Bacteria</taxon>
        <taxon>Pseudomonadati</taxon>
        <taxon>Aquificota</taxon>
        <taxon>Aquificia</taxon>
        <taxon>Desulfurobacteriales</taxon>
        <taxon>Desulfurobacteriaceae</taxon>
        <taxon>Desulfurobacterium</taxon>
    </lineage>
</organism>
<evidence type="ECO:0000256" key="2">
    <source>
        <dbReference type="ARBA" id="ARBA00022603"/>
    </source>
</evidence>
<evidence type="ECO:0000256" key="1">
    <source>
        <dbReference type="ARBA" id="ARBA00006594"/>
    </source>
</evidence>
<evidence type="ECO:0000313" key="7">
    <source>
        <dbReference type="Proteomes" id="UP001157911"/>
    </source>
</evidence>
<sequence>MAIVSDLEKRLQEKLRELFQFESEDLDFGIYKMMNYKRKQIEQFIEKDLIGEIQKQLNVLSKEEKERIRKELERIEQKIKEVFGENAFEDGDLKEGFRDTPLGREYYEKKKALEQINISEDLEREIYNHLINFFSRYYDNGDFISKRRYGKKEKYCIPYNGEEVYFYWVNKDQYYIKTTEYFRKYTFWDKQKRIKVNFRVVEAEEEKGNVKSQEKKFFVLSKKVFDFDKKKNELNIYFEYRAVSKEEALKNGWGDKEGKGVKQEKINASIIEILEKKIPQNSPARLIFEKDGEKTLIEKHLNRYTKRNTTDYFIHKDLKGFLERELDFYIKNEFLQLDDLDVLEKSGYFDKLRVYLIAVRVFRNVALKIIEFLAQIENFQKKLWEKKKFVIDTHYVITLDKIKEYAGEEFLESILDEILNNKEQLKEWEELFGIKVKSKKGLKKGKEWKKLPIDTRYFNEEFKWKLLVALTEKNNLDEILDGVLIKSENWQALNLLLNKYYEKVQTIYIDPPYNAKSSEILYKNTFKHSSWLSLMENRLSLGKEFLRSKDGVFIIAIDENEQERLGLLLDNIFPKYKKTMVCVVHNRRGIQGENFRYTNEFAYFIYPEGKGIIKKTKIPEEEWEFSNLRNWGGESERKFGKNSFYPIYVDAKTLEIIDVGYPEEDTFHPEKQTLVVKKDGKEIYKVYPIDKTGIERKWRFARETLMNFIKKYPNAIRVKKKGDRIEIEVAQVLERPSTCWYLKKYDASVYGTQEITNLFKKKIFDFPKSVWTVFDSIKISSNYDSLVLDFFAGSGTTAHAVMKLNSEDGGKRKFILVEMADYFDTVIIPRIKKVAYSFHWKEGKPQDTDGIGVFFKYHTLEQYEDALENVEFEQQSEKQQKLLLELPDYFVKYMLEWETKNSSTFLNVEKLKDPFNYKLRIIENYQQKTVNVDLIETFNYLLGLNVSRYKVLDENGRKYVFVFGEKEGKKIAVVWRSLENINFEEDRKIIEREMENFKPDIVYVNGDSMVKGFTAIEPVFKTLMFEKVE</sequence>